<dbReference type="KEGG" id="pace:A6070_06965"/>
<comment type="subcellular location">
    <subcellularLocation>
        <location evidence="1">Cell membrane</location>
        <topology evidence="1">Multi-pass membrane protein</topology>
    </subcellularLocation>
    <subcellularLocation>
        <location evidence="6">Membrane</location>
        <topology evidence="6">Multi-pass membrane protein</topology>
    </subcellularLocation>
</comment>
<evidence type="ECO:0000256" key="6">
    <source>
        <dbReference type="RuleBase" id="RU004057"/>
    </source>
</evidence>
<keyword evidence="6" id="KW-0653">Protein transport</keyword>
<dbReference type="InterPro" id="IPR002898">
    <property type="entry name" value="MotA_ExbB_proton_chnl"/>
</dbReference>
<evidence type="ECO:0000256" key="1">
    <source>
        <dbReference type="ARBA" id="ARBA00004651"/>
    </source>
</evidence>
<evidence type="ECO:0000256" key="7">
    <source>
        <dbReference type="SAM" id="Phobius"/>
    </source>
</evidence>
<feature type="transmembrane region" description="Helical" evidence="7">
    <location>
        <begin position="171"/>
        <end position="194"/>
    </location>
</feature>
<keyword evidence="3 7" id="KW-0812">Transmembrane</keyword>
<keyword evidence="5 7" id="KW-0472">Membrane</keyword>
<keyword evidence="2" id="KW-1003">Cell membrane</keyword>
<dbReference type="RefSeq" id="WP_072287659.1">
    <property type="nucleotide sequence ID" value="NZ_CP015455.1"/>
</dbReference>
<protein>
    <recommendedName>
        <fullName evidence="8">MotA/TolQ/ExbB proton channel domain-containing protein</fullName>
    </recommendedName>
</protein>
<evidence type="ECO:0000256" key="5">
    <source>
        <dbReference type="ARBA" id="ARBA00023136"/>
    </source>
</evidence>
<feature type="domain" description="MotA/TolQ/ExbB proton channel" evidence="8">
    <location>
        <begin position="128"/>
        <end position="187"/>
    </location>
</feature>
<feature type="transmembrane region" description="Helical" evidence="7">
    <location>
        <begin position="135"/>
        <end position="159"/>
    </location>
</feature>
<keyword evidence="6" id="KW-0813">Transport</keyword>
<dbReference type="AlphaFoldDB" id="A0A1L3GIQ4"/>
<keyword evidence="10" id="KW-1185">Reference proteome</keyword>
<dbReference type="GO" id="GO:0005886">
    <property type="term" value="C:plasma membrane"/>
    <property type="evidence" value="ECO:0007669"/>
    <property type="project" value="UniProtKB-SubCell"/>
</dbReference>
<comment type="similarity">
    <text evidence="6">Belongs to the exbB/tolQ family.</text>
</comment>
<dbReference type="OrthoDB" id="5386912at2"/>
<dbReference type="EMBL" id="CP015518">
    <property type="protein sequence ID" value="APG25817.1"/>
    <property type="molecule type" value="Genomic_DNA"/>
</dbReference>
<evidence type="ECO:0000256" key="3">
    <source>
        <dbReference type="ARBA" id="ARBA00022692"/>
    </source>
</evidence>
<evidence type="ECO:0000256" key="4">
    <source>
        <dbReference type="ARBA" id="ARBA00022989"/>
    </source>
</evidence>
<dbReference type="Proteomes" id="UP000182264">
    <property type="component" value="Chromosome"/>
</dbReference>
<reference evidence="9 10" key="1">
    <citation type="journal article" date="2017" name="Genome Announc.">
        <title>Complete Genome Sequences of Two Acetylene-Fermenting Pelobacter acetylenicus Strains.</title>
        <authorList>
            <person name="Sutton J.M."/>
            <person name="Baesman S.M."/>
            <person name="Fierst J.L."/>
            <person name="Poret-Peterson A.T."/>
            <person name="Oremland R.S."/>
            <person name="Dunlap D.S."/>
            <person name="Akob D.M."/>
        </authorList>
    </citation>
    <scope>NUCLEOTIDE SEQUENCE [LARGE SCALE GENOMIC DNA]</scope>
    <source>
        <strain evidence="9 10">DSM 3247</strain>
    </source>
</reference>
<evidence type="ECO:0000259" key="8">
    <source>
        <dbReference type="Pfam" id="PF01618"/>
    </source>
</evidence>
<dbReference type="Pfam" id="PF01618">
    <property type="entry name" value="MotA_ExbB"/>
    <property type="match status" value="1"/>
</dbReference>
<organism evidence="9 10">
    <name type="scientific">Syntrophotalea acetylenica</name>
    <name type="common">Pelobacter acetylenicus</name>
    <dbReference type="NCBI Taxonomy" id="29542"/>
    <lineage>
        <taxon>Bacteria</taxon>
        <taxon>Pseudomonadati</taxon>
        <taxon>Thermodesulfobacteriota</taxon>
        <taxon>Desulfuromonadia</taxon>
        <taxon>Desulfuromonadales</taxon>
        <taxon>Syntrophotaleaceae</taxon>
        <taxon>Syntrophotalea</taxon>
    </lineage>
</organism>
<gene>
    <name evidence="9" type="ORF">A7E75_12950</name>
</gene>
<accession>A0A1L3GIQ4</accession>
<keyword evidence="4 7" id="KW-1133">Transmembrane helix</keyword>
<dbReference type="STRING" id="29542.A6070_06965"/>
<dbReference type="GO" id="GO:0015031">
    <property type="term" value="P:protein transport"/>
    <property type="evidence" value="ECO:0007669"/>
    <property type="project" value="UniProtKB-KW"/>
</dbReference>
<name>A0A1L3GIQ4_SYNAC</name>
<evidence type="ECO:0000313" key="10">
    <source>
        <dbReference type="Proteomes" id="UP000182264"/>
    </source>
</evidence>
<evidence type="ECO:0000313" key="9">
    <source>
        <dbReference type="EMBL" id="APG25817.1"/>
    </source>
</evidence>
<proteinExistence type="inferred from homology"/>
<feature type="transmembrane region" description="Helical" evidence="7">
    <location>
        <begin position="28"/>
        <end position="47"/>
    </location>
</feature>
<sequence>MAGQESIFNVVSNGIIDVLTYIINSYSGLLQILVYLIMASIFGFALVKSYQSFRALSFYDFSKVKSRRSLHHLTADIKMPLALLAASFFVRTKLHYEQEQQRGTVDKVIPPDAFIRDAAFQFSERYFEEKFLEPVAMMANLMPPMGFIGTIIGMVVHFLANSGTLNTEITVAGIATALYTTFIALICFTFLEFLRKVFYALAHRRIDEGLSAITLLADDVPGDRG</sequence>
<evidence type="ECO:0000256" key="2">
    <source>
        <dbReference type="ARBA" id="ARBA00022475"/>
    </source>
</evidence>